<protein>
    <submittedName>
        <fullName evidence="1">Amidophosphoribosyltransferase</fullName>
    </submittedName>
</protein>
<name>A0A2M8L8C4_9BACT</name>
<dbReference type="EMBL" id="PFEP01000036">
    <property type="protein sequence ID" value="PJE72877.1"/>
    <property type="molecule type" value="Genomic_DNA"/>
</dbReference>
<keyword evidence="1" id="KW-0808">Transferase</keyword>
<organism evidence="1 2">
    <name type="scientific">Candidatus Tagabacteria bacterium CG10_big_fil_rev_8_21_14_0_10_40_13</name>
    <dbReference type="NCBI Taxonomy" id="1975022"/>
    <lineage>
        <taxon>Bacteria</taxon>
        <taxon>Candidatus Tagaibacteriota</taxon>
    </lineage>
</organism>
<sequence>MGGTIENVICTLKNDITPFPETVLQIAVQNLSKILSNDLPEIQRLTRLNNLTVCVVPRAKVNYNPNQLLFKSTIHNVVNQLGIFNNGIDFITRHKDTRTTHRDRVGFGGNGDLPYPGITKDTCNISTVVRNSNILLIDDLYTKTVNVDEDAIQALLDAGANSVTFYAIGKNVYR</sequence>
<dbReference type="GO" id="GO:0016757">
    <property type="term" value="F:glycosyltransferase activity"/>
    <property type="evidence" value="ECO:0007669"/>
    <property type="project" value="UniProtKB-KW"/>
</dbReference>
<dbReference type="InterPro" id="IPR000836">
    <property type="entry name" value="PRTase_dom"/>
</dbReference>
<reference evidence="2" key="1">
    <citation type="submission" date="2017-09" db="EMBL/GenBank/DDBJ databases">
        <title>Depth-based differentiation of microbial function through sediment-hosted aquifers and enrichment of novel symbionts in the deep terrestrial subsurface.</title>
        <authorList>
            <person name="Probst A.J."/>
            <person name="Ladd B."/>
            <person name="Jarett J.K."/>
            <person name="Geller-Mcgrath D.E."/>
            <person name="Sieber C.M.K."/>
            <person name="Emerson J.B."/>
            <person name="Anantharaman K."/>
            <person name="Thomas B.C."/>
            <person name="Malmstrom R."/>
            <person name="Stieglmeier M."/>
            <person name="Klingl A."/>
            <person name="Woyke T."/>
            <person name="Ryan C.M."/>
            <person name="Banfield J.F."/>
        </authorList>
    </citation>
    <scope>NUCLEOTIDE SEQUENCE [LARGE SCALE GENOMIC DNA]</scope>
</reference>
<dbReference type="Proteomes" id="UP000230603">
    <property type="component" value="Unassembled WGS sequence"/>
</dbReference>
<proteinExistence type="predicted"/>
<evidence type="ECO:0000313" key="1">
    <source>
        <dbReference type="EMBL" id="PJE72877.1"/>
    </source>
</evidence>
<comment type="caution">
    <text evidence="1">The sequence shown here is derived from an EMBL/GenBank/DDBJ whole genome shotgun (WGS) entry which is preliminary data.</text>
</comment>
<keyword evidence="1" id="KW-0328">Glycosyltransferase</keyword>
<evidence type="ECO:0000313" key="2">
    <source>
        <dbReference type="Proteomes" id="UP000230603"/>
    </source>
</evidence>
<dbReference type="CDD" id="cd06223">
    <property type="entry name" value="PRTases_typeI"/>
    <property type="match status" value="1"/>
</dbReference>
<dbReference type="AlphaFoldDB" id="A0A2M8L8C4"/>
<gene>
    <name evidence="1" type="ORF">COV00_02915</name>
</gene>
<accession>A0A2M8L8C4</accession>